<name>A0A0C2WIX9_AMAMK</name>
<sequence>CLLRCSPTLAADARAQGSHHRPYPTAIRPVETGLTVEAPNPATLDVLKNMYEYRVARWNDEMTRMHQEREIFVLTIVFTVQRV</sequence>
<reference evidence="1 2" key="1">
    <citation type="submission" date="2014-04" db="EMBL/GenBank/DDBJ databases">
        <title>Evolutionary Origins and Diversification of the Mycorrhizal Mutualists.</title>
        <authorList>
            <consortium name="DOE Joint Genome Institute"/>
            <consortium name="Mycorrhizal Genomics Consortium"/>
            <person name="Kohler A."/>
            <person name="Kuo A."/>
            <person name="Nagy L.G."/>
            <person name="Floudas D."/>
            <person name="Copeland A."/>
            <person name="Barry K.W."/>
            <person name="Cichocki N."/>
            <person name="Veneault-Fourrey C."/>
            <person name="LaButti K."/>
            <person name="Lindquist E.A."/>
            <person name="Lipzen A."/>
            <person name="Lundell T."/>
            <person name="Morin E."/>
            <person name="Murat C."/>
            <person name="Riley R."/>
            <person name="Ohm R."/>
            <person name="Sun H."/>
            <person name="Tunlid A."/>
            <person name="Henrissat B."/>
            <person name="Grigoriev I.V."/>
            <person name="Hibbett D.S."/>
            <person name="Martin F."/>
        </authorList>
    </citation>
    <scope>NUCLEOTIDE SEQUENCE [LARGE SCALE GENOMIC DNA]</scope>
    <source>
        <strain evidence="1 2">Koide BX008</strain>
    </source>
</reference>
<dbReference type="HOGENOM" id="CLU_2549032_0_0_1"/>
<evidence type="ECO:0000313" key="1">
    <source>
        <dbReference type="EMBL" id="KIL56611.1"/>
    </source>
</evidence>
<organism evidence="1 2">
    <name type="scientific">Amanita muscaria (strain Koide BX008)</name>
    <dbReference type="NCBI Taxonomy" id="946122"/>
    <lineage>
        <taxon>Eukaryota</taxon>
        <taxon>Fungi</taxon>
        <taxon>Dikarya</taxon>
        <taxon>Basidiomycota</taxon>
        <taxon>Agaricomycotina</taxon>
        <taxon>Agaricomycetes</taxon>
        <taxon>Agaricomycetidae</taxon>
        <taxon>Agaricales</taxon>
        <taxon>Pluteineae</taxon>
        <taxon>Amanitaceae</taxon>
        <taxon>Amanita</taxon>
    </lineage>
</organism>
<proteinExistence type="predicted"/>
<dbReference type="AlphaFoldDB" id="A0A0C2WIX9"/>
<dbReference type="Proteomes" id="UP000054549">
    <property type="component" value="Unassembled WGS sequence"/>
</dbReference>
<protein>
    <submittedName>
        <fullName evidence="1">Uncharacterized protein</fullName>
    </submittedName>
</protein>
<accession>A0A0C2WIX9</accession>
<dbReference type="InParanoid" id="A0A0C2WIX9"/>
<evidence type="ECO:0000313" key="2">
    <source>
        <dbReference type="Proteomes" id="UP000054549"/>
    </source>
</evidence>
<dbReference type="EMBL" id="KN818411">
    <property type="protein sequence ID" value="KIL56611.1"/>
    <property type="molecule type" value="Genomic_DNA"/>
</dbReference>
<keyword evidence="2" id="KW-1185">Reference proteome</keyword>
<feature type="non-terminal residue" evidence="1">
    <location>
        <position position="1"/>
    </location>
</feature>
<dbReference type="OrthoDB" id="3243310at2759"/>
<feature type="non-terminal residue" evidence="1">
    <location>
        <position position="83"/>
    </location>
</feature>
<gene>
    <name evidence="1" type="ORF">M378DRAFT_172547</name>
</gene>